<proteinExistence type="predicted"/>
<feature type="compositionally biased region" description="Basic and acidic residues" evidence="1">
    <location>
        <begin position="87"/>
        <end position="104"/>
    </location>
</feature>
<organism evidence="2 3">
    <name type="scientific">Cymbomonas tetramitiformis</name>
    <dbReference type="NCBI Taxonomy" id="36881"/>
    <lineage>
        <taxon>Eukaryota</taxon>
        <taxon>Viridiplantae</taxon>
        <taxon>Chlorophyta</taxon>
        <taxon>Pyramimonadophyceae</taxon>
        <taxon>Pyramimonadales</taxon>
        <taxon>Pyramimonadaceae</taxon>
        <taxon>Cymbomonas</taxon>
    </lineage>
</organism>
<comment type="caution">
    <text evidence="2">The sequence shown here is derived from an EMBL/GenBank/DDBJ whole genome shotgun (WGS) entry which is preliminary data.</text>
</comment>
<protein>
    <submittedName>
        <fullName evidence="2">Uncharacterized protein</fullName>
    </submittedName>
</protein>
<dbReference type="Proteomes" id="UP001190700">
    <property type="component" value="Unassembled WGS sequence"/>
</dbReference>
<evidence type="ECO:0000313" key="3">
    <source>
        <dbReference type="Proteomes" id="UP001190700"/>
    </source>
</evidence>
<keyword evidence="3" id="KW-1185">Reference proteome</keyword>
<feature type="compositionally biased region" description="Acidic residues" evidence="1">
    <location>
        <begin position="67"/>
        <end position="86"/>
    </location>
</feature>
<feature type="region of interest" description="Disordered" evidence="1">
    <location>
        <begin position="34"/>
        <end position="129"/>
    </location>
</feature>
<reference evidence="2 3" key="1">
    <citation type="journal article" date="2015" name="Genome Biol. Evol.">
        <title>Comparative Genomics of a Bacterivorous Green Alga Reveals Evolutionary Causalities and Consequences of Phago-Mixotrophic Mode of Nutrition.</title>
        <authorList>
            <person name="Burns J.A."/>
            <person name="Paasch A."/>
            <person name="Narechania A."/>
            <person name="Kim E."/>
        </authorList>
    </citation>
    <scope>NUCLEOTIDE SEQUENCE [LARGE SCALE GENOMIC DNA]</scope>
    <source>
        <strain evidence="2 3">PLY_AMNH</strain>
    </source>
</reference>
<evidence type="ECO:0000313" key="2">
    <source>
        <dbReference type="EMBL" id="KAK3278460.1"/>
    </source>
</evidence>
<feature type="non-terminal residue" evidence="2">
    <location>
        <position position="1"/>
    </location>
</feature>
<feature type="compositionally biased region" description="Acidic residues" evidence="1">
    <location>
        <begin position="116"/>
        <end position="126"/>
    </location>
</feature>
<accession>A0AAE0GI49</accession>
<name>A0AAE0GI49_9CHLO</name>
<dbReference type="AlphaFoldDB" id="A0AAE0GI49"/>
<dbReference type="EMBL" id="LGRX02005423">
    <property type="protein sequence ID" value="KAK3278460.1"/>
    <property type="molecule type" value="Genomic_DNA"/>
</dbReference>
<gene>
    <name evidence="2" type="ORF">CYMTET_13604</name>
</gene>
<feature type="compositionally biased region" description="Basic and acidic residues" evidence="1">
    <location>
        <begin position="45"/>
        <end position="65"/>
    </location>
</feature>
<sequence>VNEYIGVESLKFARLFGEGDLQFHFDQILLMRDPADPNRLQFGPQEREIRNDTEPRVDDVDRANGDNDAEDNDDDDGDDDDDDDPENAARDAAFDARQERRERAADEEEARLLNDNADDLLPEDGEMDGHGTVAMGLLKVKCGC</sequence>
<evidence type="ECO:0000256" key="1">
    <source>
        <dbReference type="SAM" id="MobiDB-lite"/>
    </source>
</evidence>